<feature type="transmembrane region" description="Helical" evidence="1">
    <location>
        <begin position="135"/>
        <end position="153"/>
    </location>
</feature>
<dbReference type="InterPro" id="IPR013099">
    <property type="entry name" value="K_chnl_dom"/>
</dbReference>
<keyword evidence="1" id="KW-0472">Membrane</keyword>
<dbReference type="SUPFAM" id="SSF81324">
    <property type="entry name" value="Voltage-gated potassium channels"/>
    <property type="match status" value="1"/>
</dbReference>
<feature type="transmembrane region" description="Helical" evidence="1">
    <location>
        <begin position="37"/>
        <end position="55"/>
    </location>
</feature>
<organism evidence="3 4">
    <name type="scientific">Methyloceanibacter methanicus</name>
    <dbReference type="NCBI Taxonomy" id="1774968"/>
    <lineage>
        <taxon>Bacteria</taxon>
        <taxon>Pseudomonadati</taxon>
        <taxon>Pseudomonadota</taxon>
        <taxon>Alphaproteobacteria</taxon>
        <taxon>Hyphomicrobiales</taxon>
        <taxon>Hyphomicrobiaceae</taxon>
        <taxon>Methyloceanibacter</taxon>
    </lineage>
</organism>
<evidence type="ECO:0000259" key="2">
    <source>
        <dbReference type="Pfam" id="PF07885"/>
    </source>
</evidence>
<dbReference type="AlphaFoldDB" id="A0A1E3W2C3"/>
<accession>A0A1E3W2C3</accession>
<dbReference type="Gene3D" id="1.10.287.70">
    <property type="match status" value="1"/>
</dbReference>
<feature type="transmembrane region" description="Helical" evidence="1">
    <location>
        <begin position="67"/>
        <end position="91"/>
    </location>
</feature>
<evidence type="ECO:0000256" key="1">
    <source>
        <dbReference type="SAM" id="Phobius"/>
    </source>
</evidence>
<reference evidence="3 4" key="1">
    <citation type="journal article" date="2016" name="Environ. Microbiol.">
        <title>New Methyloceanibacter diversity from North Sea sediments includes methanotroph containing solely the soluble methane monooxygenase.</title>
        <authorList>
            <person name="Vekeman B."/>
            <person name="Kerckhof F.M."/>
            <person name="Cremers G."/>
            <person name="de Vos P."/>
            <person name="Vandamme P."/>
            <person name="Boon N."/>
            <person name="Op den Camp H.J."/>
            <person name="Heylen K."/>
        </authorList>
    </citation>
    <scope>NUCLEOTIDE SEQUENCE [LARGE SCALE GENOMIC DNA]</scope>
    <source>
        <strain evidence="3 4">R-67174</strain>
    </source>
</reference>
<evidence type="ECO:0000313" key="4">
    <source>
        <dbReference type="Proteomes" id="UP000094501"/>
    </source>
</evidence>
<keyword evidence="1" id="KW-0812">Transmembrane</keyword>
<protein>
    <recommendedName>
        <fullName evidence="2">Potassium channel domain-containing protein</fullName>
    </recommendedName>
</protein>
<dbReference type="Proteomes" id="UP000094501">
    <property type="component" value="Unassembled WGS sequence"/>
</dbReference>
<sequence length="164" mass="17721">MDPTVAEAVKESMWISTMNVSMLDQIAVGGSASLVNLFIHAILVGAIAATLRNLANTDASFPGFVQYMLVIVATGTLLLIGHFGECVVWAYTYKWVGAVPKNTDLVYFAFGNYTTLGYGDVVPVPKWHLLGPMTALNGVMLIGWSTALVYDLLHRSVRTPDPQG</sequence>
<feature type="domain" description="Potassium channel" evidence="2">
    <location>
        <begin position="87"/>
        <end position="153"/>
    </location>
</feature>
<proteinExistence type="predicted"/>
<comment type="caution">
    <text evidence="3">The sequence shown here is derived from an EMBL/GenBank/DDBJ whole genome shotgun (WGS) entry which is preliminary data.</text>
</comment>
<evidence type="ECO:0000313" key="3">
    <source>
        <dbReference type="EMBL" id="ODR99952.1"/>
    </source>
</evidence>
<gene>
    <name evidence="3" type="ORF">AUC68_02200</name>
</gene>
<dbReference type="OrthoDB" id="2974133at2"/>
<keyword evidence="4" id="KW-1185">Reference proteome</keyword>
<dbReference type="STRING" id="1774968.AUC68_02200"/>
<dbReference type="RefSeq" id="WP_083240469.1">
    <property type="nucleotide sequence ID" value="NZ_LPWG01000010.1"/>
</dbReference>
<keyword evidence="1" id="KW-1133">Transmembrane helix</keyword>
<dbReference type="Pfam" id="PF07885">
    <property type="entry name" value="Ion_trans_2"/>
    <property type="match status" value="1"/>
</dbReference>
<dbReference type="EMBL" id="LPWG01000010">
    <property type="protein sequence ID" value="ODR99952.1"/>
    <property type="molecule type" value="Genomic_DNA"/>
</dbReference>
<name>A0A1E3W2C3_9HYPH</name>